<dbReference type="SUPFAM" id="SSF82057">
    <property type="entry name" value="Prokaryotic SH3-related domain"/>
    <property type="match status" value="1"/>
</dbReference>
<sequence>MEKKFKNKLLVAGTIAAVGLFVGSNNSYISAKSYHKAVTKIAGNGNYAVYHSASKKGPSGKFTSTKYFKHAQIQSKKSIATKKGKFWKIIVDGRTVGWVNQNFFARNKISVANKVSLVQNNQYSFNTKDAINYVTDGTGTAVDANKVNVSKSKINSGTPGKTTVDYSYGKAKASVDVTVRSDKNEGIARANKTPKNGPKEVSTWKGSSKSSSRNWNAAHHYTPETRSNTFKANGLTLRTKLFQPRFVSLDYNKAGDKMGQVGVIPEGITVHGSNFTVAVFNSSKAQNGHLVSYDLKHINKFKAQNLLTLNWSTFKKYASHIKVSPYIKLGHGQAIGSSSKYVYVIANNNTSSNSDASEEILQIRKSDMKINQIWTFRISNYGSPRYIHNATFAGDNTMYCLFHNGGHGYYEYWKVTRSGDTWTPVEVGATKGNFVSNHSPVQGFTYDQKHSQFYVGFNDYIFKVDKDGTFKKTHHLNVRREIEGLSSYGNKLYVEFAQRGELTAGNTN</sequence>
<dbReference type="OrthoDB" id="2323955at2"/>
<dbReference type="STRING" id="1218493.JF76_06580"/>
<dbReference type="RefSeq" id="WP_045927819.1">
    <property type="nucleotide sequence ID" value="NZ_JBHSZS010000009.1"/>
</dbReference>
<evidence type="ECO:0008006" key="6">
    <source>
        <dbReference type="Google" id="ProtNLM"/>
    </source>
</evidence>
<dbReference type="Proteomes" id="UP000033533">
    <property type="component" value="Unassembled WGS sequence"/>
</dbReference>
<evidence type="ECO:0000259" key="2">
    <source>
        <dbReference type="Pfam" id="PF07523"/>
    </source>
</evidence>
<reference evidence="4 5" key="1">
    <citation type="submission" date="2014-12" db="EMBL/GenBank/DDBJ databases">
        <title>Comparative genomics of the lactic acid bacteria isolated from the honey bee gut.</title>
        <authorList>
            <person name="Ellegaard K.M."/>
            <person name="Tamarit D."/>
            <person name="Javelind E."/>
            <person name="Olofsson T."/>
            <person name="Andersson S.G."/>
            <person name="Vasquez A."/>
        </authorList>
    </citation>
    <scope>NUCLEOTIDE SEQUENCE [LARGE SCALE GENOMIC DNA]</scope>
    <source>
        <strain evidence="4 5">Biut2</strain>
    </source>
</reference>
<organism evidence="4 5">
    <name type="scientific">Lactobacillus kullabergensis</name>
    <dbReference type="NCBI Taxonomy" id="1218493"/>
    <lineage>
        <taxon>Bacteria</taxon>
        <taxon>Bacillati</taxon>
        <taxon>Bacillota</taxon>
        <taxon>Bacilli</taxon>
        <taxon>Lactobacillales</taxon>
        <taxon>Lactobacillaceae</taxon>
        <taxon>Lactobacillus</taxon>
    </lineage>
</organism>
<evidence type="ECO:0000259" key="3">
    <source>
        <dbReference type="Pfam" id="PF13457"/>
    </source>
</evidence>
<feature type="domain" description="GW" evidence="3">
    <location>
        <begin position="38"/>
        <end position="102"/>
    </location>
</feature>
<feature type="region of interest" description="Disordered" evidence="1">
    <location>
        <begin position="188"/>
        <end position="215"/>
    </location>
</feature>
<feature type="domain" description="Ig-like" evidence="2">
    <location>
        <begin position="125"/>
        <end position="179"/>
    </location>
</feature>
<dbReference type="PATRIC" id="fig|1218493.3.peg.702"/>
<evidence type="ECO:0000313" key="4">
    <source>
        <dbReference type="EMBL" id="KJY56350.1"/>
    </source>
</evidence>
<dbReference type="InterPro" id="IPR025987">
    <property type="entry name" value="GW_dom"/>
</dbReference>
<dbReference type="InterPro" id="IPR022038">
    <property type="entry name" value="Ig-like_bact"/>
</dbReference>
<dbReference type="SUPFAM" id="SSF50965">
    <property type="entry name" value="Galactose oxidase, central domain"/>
    <property type="match status" value="1"/>
</dbReference>
<gene>
    <name evidence="4" type="ORF">JF76_06580</name>
</gene>
<dbReference type="InterPro" id="IPR011043">
    <property type="entry name" value="Gal_Oxase/kelch_b-propeller"/>
</dbReference>
<dbReference type="Pfam" id="PF13457">
    <property type="entry name" value="GW"/>
    <property type="match status" value="1"/>
</dbReference>
<evidence type="ECO:0000256" key="1">
    <source>
        <dbReference type="SAM" id="MobiDB-lite"/>
    </source>
</evidence>
<protein>
    <recommendedName>
        <fullName evidence="6">Bacterial Ig-like domain (Group 3)</fullName>
    </recommendedName>
</protein>
<evidence type="ECO:0000313" key="5">
    <source>
        <dbReference type="Proteomes" id="UP000033533"/>
    </source>
</evidence>
<dbReference type="AlphaFoldDB" id="A0A0F4LCL4"/>
<dbReference type="EMBL" id="JXBY01000016">
    <property type="protein sequence ID" value="KJY56350.1"/>
    <property type="molecule type" value="Genomic_DNA"/>
</dbReference>
<comment type="caution">
    <text evidence="4">The sequence shown here is derived from an EMBL/GenBank/DDBJ whole genome shotgun (WGS) entry which is preliminary data.</text>
</comment>
<accession>A0A0F4LCL4</accession>
<name>A0A0F4LCL4_9LACO</name>
<dbReference type="HOGENOM" id="CLU_041651_0_0_9"/>
<dbReference type="Pfam" id="PF07523">
    <property type="entry name" value="Big_3"/>
    <property type="match status" value="1"/>
</dbReference>
<proteinExistence type="predicted"/>